<gene>
    <name evidence="1" type="ORF">H9828_08540</name>
</gene>
<dbReference type="SUPFAM" id="SSF55486">
    <property type="entry name" value="Metalloproteases ('zincins'), catalytic domain"/>
    <property type="match status" value="1"/>
</dbReference>
<protein>
    <submittedName>
        <fullName evidence="1">Uncharacterized protein</fullName>
    </submittedName>
</protein>
<evidence type="ECO:0000313" key="2">
    <source>
        <dbReference type="Proteomes" id="UP000886844"/>
    </source>
</evidence>
<sequence>MKRFLFVVLWSSLFVASCEQDEWSSTPSVAKGNQAVFHLNYTAYEGDATRSSQLRVADYDRVEFRVIDAAGAAVGDLKGQYDPSAGTFRIEGLRDGDYRLLILGIRGDEDRDEVAIRPISHIDEEWISFPADLGRPLAAEYFYSQTPFTVRVEMGPSGIPSTEISGSETVQQRIVGRADFTFAYENPYVRTAELSKRALLTGARFRTGLTGSGRFVGESDELSLEVDLESATSYLFLPTLDATSLYGEIEIETRTYRGGQVRRLFEFELDRVEPNRIGEVKTQVVHPDNSSGTMFITQRAYDEGAHALILQDGESKTVYADPAQRRFNTASPLQLSVTDGGELHARFYSPRALSGVLVRARIPQVDSEYLDLAWFDSIPPFADFYEKLPQVQRPTLCLSESGRWVELPQLDAQSLTGIEFQIESEDPYWAKLRQIQHGWTIAFSLYGGDPDLPNGGPVGNWMGIRPVHCREVVAFFLNFTYMIDMPEHEEILRENQDRLYGNGGVDDKVTPETVLAQMRQSRNLNVGLVYSGNNVIGLGGGSAFGAYQPAWLTHYTNTYSCEVMFHELGHVMGYSHSSSFTYGPWAQDLMNNFYVKHLSEMPIDSPSYLNSSKNPTLYP</sequence>
<proteinExistence type="predicted"/>
<evidence type="ECO:0000313" key="1">
    <source>
        <dbReference type="EMBL" id="HIY69451.1"/>
    </source>
</evidence>
<reference evidence="1" key="2">
    <citation type="submission" date="2021-04" db="EMBL/GenBank/DDBJ databases">
        <authorList>
            <person name="Gilroy R."/>
        </authorList>
    </citation>
    <scope>NUCLEOTIDE SEQUENCE</scope>
    <source>
        <strain evidence="1">5134</strain>
    </source>
</reference>
<dbReference type="PROSITE" id="PS51257">
    <property type="entry name" value="PROKAR_LIPOPROTEIN"/>
    <property type="match status" value="1"/>
</dbReference>
<organism evidence="1 2">
    <name type="scientific">Candidatus Alistipes intestinigallinarum</name>
    <dbReference type="NCBI Taxonomy" id="2838440"/>
    <lineage>
        <taxon>Bacteria</taxon>
        <taxon>Pseudomonadati</taxon>
        <taxon>Bacteroidota</taxon>
        <taxon>Bacteroidia</taxon>
        <taxon>Bacteroidales</taxon>
        <taxon>Rikenellaceae</taxon>
        <taxon>Alistipes</taxon>
    </lineage>
</organism>
<accession>A0A9D2CBM5</accession>
<reference evidence="1" key="1">
    <citation type="journal article" date="2021" name="PeerJ">
        <title>Extensive microbial diversity within the chicken gut microbiome revealed by metagenomics and culture.</title>
        <authorList>
            <person name="Gilroy R."/>
            <person name="Ravi A."/>
            <person name="Getino M."/>
            <person name="Pursley I."/>
            <person name="Horton D.L."/>
            <person name="Alikhan N.F."/>
            <person name="Baker D."/>
            <person name="Gharbi K."/>
            <person name="Hall N."/>
            <person name="Watson M."/>
            <person name="Adriaenssens E.M."/>
            <person name="Foster-Nyarko E."/>
            <person name="Jarju S."/>
            <person name="Secka A."/>
            <person name="Antonio M."/>
            <person name="Oren A."/>
            <person name="Chaudhuri R.R."/>
            <person name="La Ragione R."/>
            <person name="Hildebrand F."/>
            <person name="Pallen M.J."/>
        </authorList>
    </citation>
    <scope>NUCLEOTIDE SEQUENCE</scope>
    <source>
        <strain evidence="1">5134</strain>
    </source>
</reference>
<dbReference type="AlphaFoldDB" id="A0A9D2CBM5"/>
<comment type="caution">
    <text evidence="1">The sequence shown here is derived from an EMBL/GenBank/DDBJ whole genome shotgun (WGS) entry which is preliminary data.</text>
</comment>
<name>A0A9D2CBM5_9BACT</name>
<dbReference type="Proteomes" id="UP000886844">
    <property type="component" value="Unassembled WGS sequence"/>
</dbReference>
<dbReference type="EMBL" id="DXDA01000066">
    <property type="protein sequence ID" value="HIY69451.1"/>
    <property type="molecule type" value="Genomic_DNA"/>
</dbReference>